<evidence type="ECO:0000256" key="1">
    <source>
        <dbReference type="SAM" id="MobiDB-lite"/>
    </source>
</evidence>
<evidence type="ECO:0000313" key="3">
    <source>
        <dbReference type="Proteomes" id="UP000095085"/>
    </source>
</evidence>
<proteinExistence type="predicted"/>
<dbReference type="Pfam" id="PF10863">
    <property type="entry name" value="NOP19"/>
    <property type="match status" value="1"/>
</dbReference>
<reference evidence="3" key="1">
    <citation type="submission" date="2016-05" db="EMBL/GenBank/DDBJ databases">
        <title>Comparative genomics of biotechnologically important yeasts.</title>
        <authorList>
            <consortium name="DOE Joint Genome Institute"/>
            <person name="Riley R."/>
            <person name="Haridas S."/>
            <person name="Wolfe K.H."/>
            <person name="Lopes M.R."/>
            <person name="Hittinger C.T."/>
            <person name="Goker M."/>
            <person name="Salamov A."/>
            <person name="Wisecaver J."/>
            <person name="Long T.M."/>
            <person name="Aerts A.L."/>
            <person name="Barry K."/>
            <person name="Choi C."/>
            <person name="Clum A."/>
            <person name="Coughlan A.Y."/>
            <person name="Deshpande S."/>
            <person name="Douglass A.P."/>
            <person name="Hanson S.J."/>
            <person name="Klenk H.-P."/>
            <person name="Labutti K."/>
            <person name="Lapidus A."/>
            <person name="Lindquist E."/>
            <person name="Lipzen A."/>
            <person name="Meier-Kolthoff J.P."/>
            <person name="Ohm R.A."/>
            <person name="Otillar R.P."/>
            <person name="Pangilinan J."/>
            <person name="Peng Y."/>
            <person name="Rokas A."/>
            <person name="Rosa C.A."/>
            <person name="Scheuner C."/>
            <person name="Sibirny A.A."/>
            <person name="Slot J.C."/>
            <person name="Stielow J.B."/>
            <person name="Sun H."/>
            <person name="Kurtzman C.P."/>
            <person name="Blackwell M."/>
            <person name="Grigoriev I.V."/>
            <person name="Jeffries T.W."/>
        </authorList>
    </citation>
    <scope>NUCLEOTIDE SEQUENCE [LARGE SCALE GENOMIC DNA]</scope>
    <source>
        <strain evidence="3">NRRL Y-1933</strain>
    </source>
</reference>
<feature type="compositionally biased region" description="Basic and acidic residues" evidence="1">
    <location>
        <begin position="82"/>
        <end position="96"/>
    </location>
</feature>
<dbReference type="GO" id="GO:0030686">
    <property type="term" value="C:90S preribosome"/>
    <property type="evidence" value="ECO:0007669"/>
    <property type="project" value="InterPro"/>
</dbReference>
<accession>A0A1E4RL44</accession>
<dbReference type="AlphaFoldDB" id="A0A1E4RL44"/>
<feature type="region of interest" description="Disordered" evidence="1">
    <location>
        <begin position="36"/>
        <end position="184"/>
    </location>
</feature>
<name>A0A1E4RL44_9ASCO</name>
<gene>
    <name evidence="2" type="ORF">HYPBUDRAFT_148246</name>
</gene>
<feature type="compositionally biased region" description="Basic and acidic residues" evidence="1">
    <location>
        <begin position="138"/>
        <end position="149"/>
    </location>
</feature>
<evidence type="ECO:0000313" key="2">
    <source>
        <dbReference type="EMBL" id="ODV67950.1"/>
    </source>
</evidence>
<dbReference type="Proteomes" id="UP000095085">
    <property type="component" value="Unassembled WGS sequence"/>
</dbReference>
<sequence>MSTKINRRKEIKEKEELQARFQFAIGQANTRVTKWLPNMKKKKEEEEEEESNANGESNEFFNLPIIPNGSGLNSTTSGKIGDFIRGEGRELTKKAEMPGPNKNSESKAMHALKNKMRNQIRSNTPVRQVAKNKPSELPPKKKQESKVVSDEDESENEESRFSTQVKKANIPMAKIGKRKKGRPF</sequence>
<protein>
    <submittedName>
        <fullName evidence="2">Uncharacterized protein</fullName>
    </submittedName>
</protein>
<dbReference type="STRING" id="984485.A0A1E4RL44"/>
<dbReference type="RefSeq" id="XP_020077017.1">
    <property type="nucleotide sequence ID" value="XM_020220111.1"/>
</dbReference>
<dbReference type="OrthoDB" id="4068385at2759"/>
<dbReference type="GeneID" id="30994661"/>
<feature type="compositionally biased region" description="Basic residues" evidence="1">
    <location>
        <begin position="175"/>
        <end position="184"/>
    </location>
</feature>
<dbReference type="EMBL" id="KV454540">
    <property type="protein sequence ID" value="ODV67950.1"/>
    <property type="molecule type" value="Genomic_DNA"/>
</dbReference>
<dbReference type="GO" id="GO:0042274">
    <property type="term" value="P:ribosomal small subunit biogenesis"/>
    <property type="evidence" value="ECO:0007669"/>
    <property type="project" value="InterPro"/>
</dbReference>
<organism evidence="2 3">
    <name type="scientific">Hyphopichia burtonii NRRL Y-1933</name>
    <dbReference type="NCBI Taxonomy" id="984485"/>
    <lineage>
        <taxon>Eukaryota</taxon>
        <taxon>Fungi</taxon>
        <taxon>Dikarya</taxon>
        <taxon>Ascomycota</taxon>
        <taxon>Saccharomycotina</taxon>
        <taxon>Pichiomycetes</taxon>
        <taxon>Debaryomycetaceae</taxon>
        <taxon>Hyphopichia</taxon>
    </lineage>
</organism>
<keyword evidence="3" id="KW-1185">Reference proteome</keyword>
<dbReference type="InterPro" id="IPR022592">
    <property type="entry name" value="Nucleolar_19"/>
</dbReference>